<comment type="caution">
    <text evidence="2">The sequence shown here is derived from an EMBL/GenBank/DDBJ whole genome shotgun (WGS) entry which is preliminary data.</text>
</comment>
<sequence>MSDGGPEPVDSEIAITRSPNSPPLVRYPAPSLYEYRHVGLMVESVSGLLIPMLCVS</sequence>
<evidence type="ECO:0000313" key="3">
    <source>
        <dbReference type="Proteomes" id="UP001314170"/>
    </source>
</evidence>
<proteinExistence type="predicted"/>
<gene>
    <name evidence="2" type="ORF">DCAF_LOCUS25393</name>
</gene>
<organism evidence="2 3">
    <name type="scientific">Dovyalis caffra</name>
    <dbReference type="NCBI Taxonomy" id="77055"/>
    <lineage>
        <taxon>Eukaryota</taxon>
        <taxon>Viridiplantae</taxon>
        <taxon>Streptophyta</taxon>
        <taxon>Embryophyta</taxon>
        <taxon>Tracheophyta</taxon>
        <taxon>Spermatophyta</taxon>
        <taxon>Magnoliopsida</taxon>
        <taxon>eudicotyledons</taxon>
        <taxon>Gunneridae</taxon>
        <taxon>Pentapetalae</taxon>
        <taxon>rosids</taxon>
        <taxon>fabids</taxon>
        <taxon>Malpighiales</taxon>
        <taxon>Salicaceae</taxon>
        <taxon>Flacourtieae</taxon>
        <taxon>Dovyalis</taxon>
    </lineage>
</organism>
<evidence type="ECO:0000256" key="1">
    <source>
        <dbReference type="SAM" id="MobiDB-lite"/>
    </source>
</evidence>
<reference evidence="2 3" key="1">
    <citation type="submission" date="2024-01" db="EMBL/GenBank/DDBJ databases">
        <authorList>
            <person name="Waweru B."/>
        </authorList>
    </citation>
    <scope>NUCLEOTIDE SEQUENCE [LARGE SCALE GENOMIC DNA]</scope>
</reference>
<evidence type="ECO:0000313" key="2">
    <source>
        <dbReference type="EMBL" id="CAK7354894.1"/>
    </source>
</evidence>
<dbReference type="Proteomes" id="UP001314170">
    <property type="component" value="Unassembled WGS sequence"/>
</dbReference>
<name>A0AAV1SMA1_9ROSI</name>
<dbReference type="EMBL" id="CAWUPB010001195">
    <property type="protein sequence ID" value="CAK7354894.1"/>
    <property type="molecule type" value="Genomic_DNA"/>
</dbReference>
<accession>A0AAV1SMA1</accession>
<keyword evidence="3" id="KW-1185">Reference proteome</keyword>
<feature type="region of interest" description="Disordered" evidence="1">
    <location>
        <begin position="1"/>
        <end position="22"/>
    </location>
</feature>
<dbReference type="AlphaFoldDB" id="A0AAV1SMA1"/>
<protein>
    <submittedName>
        <fullName evidence="2">Uncharacterized protein</fullName>
    </submittedName>
</protein>